<reference evidence="2" key="1">
    <citation type="submission" date="2023-03" db="EMBL/GenBank/DDBJ databases">
        <title>Massive genome expansion in bonnet fungi (Mycena s.s.) driven by repeated elements and novel gene families across ecological guilds.</title>
        <authorList>
            <consortium name="Lawrence Berkeley National Laboratory"/>
            <person name="Harder C.B."/>
            <person name="Miyauchi S."/>
            <person name="Viragh M."/>
            <person name="Kuo A."/>
            <person name="Thoen E."/>
            <person name="Andreopoulos B."/>
            <person name="Lu D."/>
            <person name="Skrede I."/>
            <person name="Drula E."/>
            <person name="Henrissat B."/>
            <person name="Morin E."/>
            <person name="Kohler A."/>
            <person name="Barry K."/>
            <person name="LaButti K."/>
            <person name="Morin E."/>
            <person name="Salamov A."/>
            <person name="Lipzen A."/>
            <person name="Mereny Z."/>
            <person name="Hegedus B."/>
            <person name="Baldrian P."/>
            <person name="Stursova M."/>
            <person name="Weitz H."/>
            <person name="Taylor A."/>
            <person name="Grigoriev I.V."/>
            <person name="Nagy L.G."/>
            <person name="Martin F."/>
            <person name="Kauserud H."/>
        </authorList>
    </citation>
    <scope>NUCLEOTIDE SEQUENCE</scope>
    <source>
        <strain evidence="2">CBHHK182m</strain>
    </source>
</reference>
<accession>A0AAD7KDH3</accession>
<comment type="caution">
    <text evidence="2">The sequence shown here is derived from an EMBL/GenBank/DDBJ whole genome shotgun (WGS) entry which is preliminary data.</text>
</comment>
<evidence type="ECO:0000313" key="2">
    <source>
        <dbReference type="EMBL" id="KAJ7783336.1"/>
    </source>
</evidence>
<feature type="transmembrane region" description="Helical" evidence="1">
    <location>
        <begin position="40"/>
        <end position="61"/>
    </location>
</feature>
<evidence type="ECO:0000313" key="3">
    <source>
        <dbReference type="Proteomes" id="UP001215598"/>
    </source>
</evidence>
<sequence>MKIPVVATLKRIPFRPVIVAFIFSRSPYFRPQSTSTLCFYPAIGLFMHSVAFTAIAGYSATAQERRGRDSHSDLPPYSLTRHLWQFASPVASLFAAATSIQTEKTGSPLFFWGILRALQIVFPYSALVFALEYLPIIIMWLIMRLPLEPYKTIWYLGTTLAPRVLLRPFL</sequence>
<name>A0AAD7KDH3_9AGAR</name>
<feature type="transmembrane region" description="Helical" evidence="1">
    <location>
        <begin position="12"/>
        <end position="28"/>
    </location>
</feature>
<evidence type="ECO:0000256" key="1">
    <source>
        <dbReference type="SAM" id="Phobius"/>
    </source>
</evidence>
<feature type="transmembrane region" description="Helical" evidence="1">
    <location>
        <begin position="120"/>
        <end position="142"/>
    </location>
</feature>
<protein>
    <submittedName>
        <fullName evidence="2">Uncharacterized protein</fullName>
    </submittedName>
</protein>
<keyword evidence="1" id="KW-1133">Transmembrane helix</keyword>
<dbReference type="AlphaFoldDB" id="A0AAD7KDH3"/>
<keyword evidence="1" id="KW-0812">Transmembrane</keyword>
<keyword evidence="3" id="KW-1185">Reference proteome</keyword>
<dbReference type="EMBL" id="JARKIB010000003">
    <property type="protein sequence ID" value="KAJ7783336.1"/>
    <property type="molecule type" value="Genomic_DNA"/>
</dbReference>
<gene>
    <name evidence="2" type="ORF">B0H16DRAFT_1710122</name>
</gene>
<keyword evidence="1" id="KW-0472">Membrane</keyword>
<dbReference type="Proteomes" id="UP001215598">
    <property type="component" value="Unassembled WGS sequence"/>
</dbReference>
<organism evidence="2 3">
    <name type="scientific">Mycena metata</name>
    <dbReference type="NCBI Taxonomy" id="1033252"/>
    <lineage>
        <taxon>Eukaryota</taxon>
        <taxon>Fungi</taxon>
        <taxon>Dikarya</taxon>
        <taxon>Basidiomycota</taxon>
        <taxon>Agaricomycotina</taxon>
        <taxon>Agaricomycetes</taxon>
        <taxon>Agaricomycetidae</taxon>
        <taxon>Agaricales</taxon>
        <taxon>Marasmiineae</taxon>
        <taxon>Mycenaceae</taxon>
        <taxon>Mycena</taxon>
    </lineage>
</organism>
<proteinExistence type="predicted"/>